<evidence type="ECO:0000256" key="1">
    <source>
        <dbReference type="SAM" id="Phobius"/>
    </source>
</evidence>
<feature type="transmembrane region" description="Helical" evidence="1">
    <location>
        <begin position="41"/>
        <end position="63"/>
    </location>
</feature>
<reference evidence="2 5" key="2">
    <citation type="submission" date="2019-07" db="EMBL/GenBank/DDBJ databases">
        <title>Whole genome shotgun sequence of Staphylococcus gallinarum NBRC 109767.</title>
        <authorList>
            <person name="Hosoyama A."/>
            <person name="Uohara A."/>
            <person name="Ohji S."/>
            <person name="Ichikawa N."/>
        </authorList>
    </citation>
    <scope>NUCLEOTIDE SEQUENCE [LARGE SCALE GENOMIC DNA]</scope>
    <source>
        <strain evidence="2 5">NBRC 109767</strain>
    </source>
</reference>
<dbReference type="EMBL" id="BKAX01000008">
    <property type="protein sequence ID" value="GEQ06713.1"/>
    <property type="molecule type" value="Genomic_DNA"/>
</dbReference>
<evidence type="ECO:0000313" key="4">
    <source>
        <dbReference type="Proteomes" id="UP000283576"/>
    </source>
</evidence>
<keyword evidence="1" id="KW-0472">Membrane</keyword>
<proteinExistence type="predicted"/>
<dbReference type="Proteomes" id="UP000283576">
    <property type="component" value="Unassembled WGS sequence"/>
</dbReference>
<dbReference type="RefSeq" id="WP_042739534.1">
    <property type="nucleotide sequence ID" value="NZ_BKAX01000008.1"/>
</dbReference>
<dbReference type="InterPro" id="IPR009526">
    <property type="entry name" value="DUF1146"/>
</dbReference>
<dbReference type="GeneID" id="93844617"/>
<keyword evidence="1" id="KW-1133">Transmembrane helix</keyword>
<dbReference type="OrthoDB" id="1651016at2"/>
<organism evidence="3 4">
    <name type="scientific">Staphylococcus gallinarum</name>
    <dbReference type="NCBI Taxonomy" id="1293"/>
    <lineage>
        <taxon>Bacteria</taxon>
        <taxon>Bacillati</taxon>
        <taxon>Bacillota</taxon>
        <taxon>Bacilli</taxon>
        <taxon>Bacillales</taxon>
        <taxon>Staphylococcaceae</taxon>
        <taxon>Staphylococcus</taxon>
    </lineage>
</organism>
<accession>A0A0D0SFG6</accession>
<protein>
    <submittedName>
        <fullName evidence="3">DUF1146 domain-containing protein</fullName>
    </submittedName>
    <submittedName>
        <fullName evidence="2">Membrane protein</fullName>
    </submittedName>
</protein>
<dbReference type="Pfam" id="PF06612">
    <property type="entry name" value="DUF1146"/>
    <property type="match status" value="1"/>
</dbReference>
<dbReference type="AlphaFoldDB" id="A0A0D0SFG6"/>
<reference evidence="3 4" key="1">
    <citation type="journal article" date="2016" name="Front. Microbiol.">
        <title>Comprehensive Phylogenetic Analysis of Bovine Non-aureus Staphylococci Species Based on Whole-Genome Sequencing.</title>
        <authorList>
            <person name="Naushad S."/>
            <person name="Barkema H.W."/>
            <person name="Luby C."/>
            <person name="Condas L.A."/>
            <person name="Nobrega D.B."/>
            <person name="Carson D.A."/>
            <person name="De Buck J."/>
        </authorList>
    </citation>
    <scope>NUCLEOTIDE SEQUENCE [LARGE SCALE GENOMIC DNA]</scope>
    <source>
        <strain evidence="3 4">SNUC 1388</strain>
    </source>
</reference>
<sequence length="77" mass="8900">MEYMAQFSIVHLILHVICICIAYWALNAVRLDQFFKKGYPLQIQICMIFLAILLGTAVSNFLVDLLQFSTQIKYLAQ</sequence>
<evidence type="ECO:0000313" key="2">
    <source>
        <dbReference type="EMBL" id="GEQ06713.1"/>
    </source>
</evidence>
<dbReference type="NCBIfam" id="TIGR02327">
    <property type="entry name" value="int_mem_ywzB"/>
    <property type="match status" value="1"/>
</dbReference>
<feature type="transmembrane region" description="Helical" evidence="1">
    <location>
        <begin position="7"/>
        <end position="26"/>
    </location>
</feature>
<comment type="caution">
    <text evidence="3">The sequence shown here is derived from an EMBL/GenBank/DDBJ whole genome shotgun (WGS) entry which is preliminary data.</text>
</comment>
<evidence type="ECO:0000313" key="3">
    <source>
        <dbReference type="EMBL" id="RIL41773.1"/>
    </source>
</evidence>
<dbReference type="Proteomes" id="UP000321057">
    <property type="component" value="Unassembled WGS sequence"/>
</dbReference>
<dbReference type="EMBL" id="QXRZ01000008">
    <property type="protein sequence ID" value="RIL41773.1"/>
    <property type="molecule type" value="Genomic_DNA"/>
</dbReference>
<keyword evidence="5" id="KW-1185">Reference proteome</keyword>
<gene>
    <name evidence="3" type="ORF">BUZ01_11470</name>
    <name evidence="2" type="ORF">SGA02_25410</name>
</gene>
<keyword evidence="1" id="KW-0812">Transmembrane</keyword>
<name>A0A0D0SFG6_STAGA</name>
<evidence type="ECO:0000313" key="5">
    <source>
        <dbReference type="Proteomes" id="UP000321057"/>
    </source>
</evidence>